<dbReference type="RefSeq" id="WP_188681682.1">
    <property type="nucleotide sequence ID" value="NZ_BMNY01000003.1"/>
</dbReference>
<evidence type="ECO:0000256" key="4">
    <source>
        <dbReference type="HAMAP-Rule" id="MF_00511"/>
    </source>
</evidence>
<accession>A0AA37BSF3</accession>
<dbReference type="NCBIfam" id="NF002242">
    <property type="entry name" value="PRK01151.1"/>
    <property type="match status" value="1"/>
</dbReference>
<keyword evidence="2 4" id="KW-0689">Ribosomal protein</keyword>
<dbReference type="InterPro" id="IPR001210">
    <property type="entry name" value="Ribosomal_eS17"/>
</dbReference>
<dbReference type="InterPro" id="IPR036401">
    <property type="entry name" value="Ribosomal_eS17_sf"/>
</dbReference>
<dbReference type="GO" id="GO:0005840">
    <property type="term" value="C:ribosome"/>
    <property type="evidence" value="ECO:0007669"/>
    <property type="project" value="UniProtKB-KW"/>
</dbReference>
<organism evidence="5 6">
    <name type="scientific">Thermogymnomonas acidicola</name>
    <dbReference type="NCBI Taxonomy" id="399579"/>
    <lineage>
        <taxon>Archaea</taxon>
        <taxon>Methanobacteriati</taxon>
        <taxon>Thermoplasmatota</taxon>
        <taxon>Thermoplasmata</taxon>
        <taxon>Thermoplasmatales</taxon>
        <taxon>Thermogymnomonas</taxon>
    </lineage>
</organism>
<keyword evidence="3 4" id="KW-0687">Ribonucleoprotein</keyword>
<dbReference type="EMBL" id="BMNY01000003">
    <property type="protein sequence ID" value="GGM78251.1"/>
    <property type="molecule type" value="Genomic_DNA"/>
</dbReference>
<comment type="similarity">
    <text evidence="1 4">Belongs to the eukaryotic ribosomal protein eS17 family.</text>
</comment>
<dbReference type="Pfam" id="PF00833">
    <property type="entry name" value="Ribosomal_S17e"/>
    <property type="match status" value="1"/>
</dbReference>
<evidence type="ECO:0000256" key="3">
    <source>
        <dbReference type="ARBA" id="ARBA00023274"/>
    </source>
</evidence>
<evidence type="ECO:0000313" key="5">
    <source>
        <dbReference type="EMBL" id="GGM78251.1"/>
    </source>
</evidence>
<protein>
    <recommendedName>
        <fullName evidence="4">Small ribosomal subunit protein eS17</fullName>
    </recommendedName>
</protein>
<dbReference type="AlphaFoldDB" id="A0AA37BSF3"/>
<comment type="caution">
    <text evidence="5">The sequence shown here is derived from an EMBL/GenBank/DDBJ whole genome shotgun (WGS) entry which is preliminary data.</text>
</comment>
<dbReference type="Gene3D" id="1.10.60.20">
    <property type="entry name" value="Ribosomal protein S17e-like"/>
    <property type="match status" value="1"/>
</dbReference>
<evidence type="ECO:0000256" key="2">
    <source>
        <dbReference type="ARBA" id="ARBA00022980"/>
    </source>
</evidence>
<reference evidence="5" key="1">
    <citation type="journal article" date="2014" name="Int. J. Syst. Evol. Microbiol.">
        <title>Complete genome sequence of Corynebacterium casei LMG S-19264T (=DSM 44701T), isolated from a smear-ripened cheese.</title>
        <authorList>
            <consortium name="US DOE Joint Genome Institute (JGI-PGF)"/>
            <person name="Walter F."/>
            <person name="Albersmeier A."/>
            <person name="Kalinowski J."/>
            <person name="Ruckert C."/>
        </authorList>
    </citation>
    <scope>NUCLEOTIDE SEQUENCE</scope>
    <source>
        <strain evidence="5">JCM 13583</strain>
    </source>
</reference>
<reference evidence="5" key="2">
    <citation type="submission" date="2022-09" db="EMBL/GenBank/DDBJ databases">
        <authorList>
            <person name="Sun Q."/>
            <person name="Ohkuma M."/>
        </authorList>
    </citation>
    <scope>NUCLEOTIDE SEQUENCE</scope>
    <source>
        <strain evidence="5">JCM 13583</strain>
    </source>
</reference>
<dbReference type="SUPFAM" id="SSF116820">
    <property type="entry name" value="Rps17e-like"/>
    <property type="match status" value="1"/>
</dbReference>
<dbReference type="GO" id="GO:0006412">
    <property type="term" value="P:translation"/>
    <property type="evidence" value="ECO:0007669"/>
    <property type="project" value="UniProtKB-UniRule"/>
</dbReference>
<evidence type="ECO:0000256" key="1">
    <source>
        <dbReference type="ARBA" id="ARBA00010444"/>
    </source>
</evidence>
<gene>
    <name evidence="4" type="primary">rps17e</name>
    <name evidence="5" type="ORF">GCM10007108_15500</name>
</gene>
<sequence>MGSIRPSNIKRIAEDLVEKNPGYFTEDFYKNREMLKGVITGVSKRTENLIAGYVTRYVLKKKARQKKEEEEGLAS</sequence>
<name>A0AA37BSF3_9ARCH</name>
<dbReference type="Proteomes" id="UP000632195">
    <property type="component" value="Unassembled WGS sequence"/>
</dbReference>
<dbReference type="GO" id="GO:1990904">
    <property type="term" value="C:ribonucleoprotein complex"/>
    <property type="evidence" value="ECO:0007669"/>
    <property type="project" value="UniProtKB-KW"/>
</dbReference>
<dbReference type="HAMAP" id="MF_00511">
    <property type="entry name" value="Ribosomal_eS17"/>
    <property type="match status" value="1"/>
</dbReference>
<keyword evidence="6" id="KW-1185">Reference proteome</keyword>
<proteinExistence type="inferred from homology"/>
<evidence type="ECO:0000313" key="6">
    <source>
        <dbReference type="Proteomes" id="UP000632195"/>
    </source>
</evidence>
<dbReference type="GO" id="GO:0003735">
    <property type="term" value="F:structural constituent of ribosome"/>
    <property type="evidence" value="ECO:0007669"/>
    <property type="project" value="InterPro"/>
</dbReference>